<accession>A0A372LB43</accession>
<evidence type="ECO:0000313" key="2">
    <source>
        <dbReference type="Proteomes" id="UP000262939"/>
    </source>
</evidence>
<dbReference type="RefSeq" id="WP_117323121.1">
    <property type="nucleotide sequence ID" value="NZ_QVTD01000008.1"/>
</dbReference>
<comment type="caution">
    <text evidence="1">The sequence shown here is derived from an EMBL/GenBank/DDBJ whole genome shotgun (WGS) entry which is preliminary data.</text>
</comment>
<proteinExistence type="predicted"/>
<dbReference type="AlphaFoldDB" id="A0A372LB43"/>
<sequence length="88" mass="10586">MNEHQEKLTDLLLEKNREISFEQARTWIELLWEDFEATYAKAGHEYAGPEMTARIVTQWVENHGDRLHDFFANNPKYRQLLDKKDNLH</sequence>
<dbReference type="OrthoDB" id="2361637at2"/>
<dbReference type="InterPro" id="IPR026952">
    <property type="entry name" value="WVELL"/>
</dbReference>
<keyword evidence="2" id="KW-1185">Reference proteome</keyword>
<dbReference type="EMBL" id="QVTD01000008">
    <property type="protein sequence ID" value="RFU62993.1"/>
    <property type="molecule type" value="Genomic_DNA"/>
</dbReference>
<dbReference type="Proteomes" id="UP000262939">
    <property type="component" value="Unassembled WGS sequence"/>
</dbReference>
<name>A0A372LB43_9BACI</name>
<organism evidence="1 2">
    <name type="scientific">Peribacillus glennii</name>
    <dbReference type="NCBI Taxonomy" id="2303991"/>
    <lineage>
        <taxon>Bacteria</taxon>
        <taxon>Bacillati</taxon>
        <taxon>Bacillota</taxon>
        <taxon>Bacilli</taxon>
        <taxon>Bacillales</taxon>
        <taxon>Bacillaceae</taxon>
        <taxon>Peribacillus</taxon>
    </lineage>
</organism>
<evidence type="ECO:0000313" key="1">
    <source>
        <dbReference type="EMBL" id="RFU62993.1"/>
    </source>
</evidence>
<reference evidence="1 2" key="1">
    <citation type="submission" date="2018-08" db="EMBL/GenBank/DDBJ databases">
        <title>Bacillus chawlae sp. nov., Bacillus glennii sp. nov., and Bacillus saganii sp. nov. Isolated from the Vehicle Assembly Building at Kennedy Space Center where the Viking Spacecraft were Assembled.</title>
        <authorList>
            <person name="Seuylemezian A."/>
            <person name="Vaishampayan P."/>
        </authorList>
    </citation>
    <scope>NUCLEOTIDE SEQUENCE [LARGE SCALE GENOMIC DNA]</scope>
    <source>
        <strain evidence="1 2">V44-8</strain>
    </source>
</reference>
<dbReference type="Pfam" id="PF14043">
    <property type="entry name" value="WVELL"/>
    <property type="match status" value="1"/>
</dbReference>
<protein>
    <recommendedName>
        <fullName evidence="3">WVELL protein</fullName>
    </recommendedName>
</protein>
<gene>
    <name evidence="1" type="ORF">D0466_13715</name>
</gene>
<evidence type="ECO:0008006" key="3">
    <source>
        <dbReference type="Google" id="ProtNLM"/>
    </source>
</evidence>